<dbReference type="PaxDb" id="3708-A0A078JRB0"/>
<dbReference type="AlphaFoldDB" id="A0A078JRB0"/>
<evidence type="ECO:0000313" key="1">
    <source>
        <dbReference type="EMBL" id="CDY69329.1"/>
    </source>
</evidence>
<proteinExistence type="predicted"/>
<accession>A0A078JRB0</accession>
<organism evidence="1 2">
    <name type="scientific">Brassica napus</name>
    <name type="common">Rape</name>
    <dbReference type="NCBI Taxonomy" id="3708"/>
    <lineage>
        <taxon>Eukaryota</taxon>
        <taxon>Viridiplantae</taxon>
        <taxon>Streptophyta</taxon>
        <taxon>Embryophyta</taxon>
        <taxon>Tracheophyta</taxon>
        <taxon>Spermatophyta</taxon>
        <taxon>Magnoliopsida</taxon>
        <taxon>eudicotyledons</taxon>
        <taxon>Gunneridae</taxon>
        <taxon>Pentapetalae</taxon>
        <taxon>rosids</taxon>
        <taxon>malvids</taxon>
        <taxon>Brassicales</taxon>
        <taxon>Brassicaceae</taxon>
        <taxon>Brassiceae</taxon>
        <taxon>Brassica</taxon>
    </lineage>
</organism>
<sequence length="25" mass="3070">MVEITMRMEERKRTMTKKLKFVALV</sequence>
<evidence type="ECO:0000313" key="2">
    <source>
        <dbReference type="Proteomes" id="UP000028999"/>
    </source>
</evidence>
<dbReference type="EMBL" id="LK039165">
    <property type="protein sequence ID" value="CDY69329.1"/>
    <property type="molecule type" value="Genomic_DNA"/>
</dbReference>
<name>A0A078JRB0_BRANA</name>
<keyword evidence="2" id="KW-1185">Reference proteome</keyword>
<reference evidence="1 2" key="1">
    <citation type="journal article" date="2014" name="Science">
        <title>Plant genetics. Early allopolyploid evolution in the post-Neolithic Brassica napus oilseed genome.</title>
        <authorList>
            <person name="Chalhoub B."/>
            <person name="Denoeud F."/>
            <person name="Liu S."/>
            <person name="Parkin I.A."/>
            <person name="Tang H."/>
            <person name="Wang X."/>
            <person name="Chiquet J."/>
            <person name="Belcram H."/>
            <person name="Tong C."/>
            <person name="Samans B."/>
            <person name="Correa M."/>
            <person name="Da Silva C."/>
            <person name="Just J."/>
            <person name="Falentin C."/>
            <person name="Koh C.S."/>
            <person name="Le Clainche I."/>
            <person name="Bernard M."/>
            <person name="Bento P."/>
            <person name="Noel B."/>
            <person name="Labadie K."/>
            <person name="Alberti A."/>
            <person name="Charles M."/>
            <person name="Arnaud D."/>
            <person name="Guo H."/>
            <person name="Daviaud C."/>
            <person name="Alamery S."/>
            <person name="Jabbari K."/>
            <person name="Zhao M."/>
            <person name="Edger P.P."/>
            <person name="Chelaifa H."/>
            <person name="Tack D."/>
            <person name="Lassalle G."/>
            <person name="Mestiri I."/>
            <person name="Schnel N."/>
            <person name="Le Paslier M.C."/>
            <person name="Fan G."/>
            <person name="Renault V."/>
            <person name="Bayer P.E."/>
            <person name="Golicz A.A."/>
            <person name="Manoli S."/>
            <person name="Lee T.H."/>
            <person name="Thi V.H."/>
            <person name="Chalabi S."/>
            <person name="Hu Q."/>
            <person name="Fan C."/>
            <person name="Tollenaere R."/>
            <person name="Lu Y."/>
            <person name="Battail C."/>
            <person name="Shen J."/>
            <person name="Sidebottom C.H."/>
            <person name="Wang X."/>
            <person name="Canaguier A."/>
            <person name="Chauveau A."/>
            <person name="Berard A."/>
            <person name="Deniot G."/>
            <person name="Guan M."/>
            <person name="Liu Z."/>
            <person name="Sun F."/>
            <person name="Lim Y.P."/>
            <person name="Lyons E."/>
            <person name="Town C.D."/>
            <person name="Bancroft I."/>
            <person name="Wang X."/>
            <person name="Meng J."/>
            <person name="Ma J."/>
            <person name="Pires J.C."/>
            <person name="King G.J."/>
            <person name="Brunel D."/>
            <person name="Delourme R."/>
            <person name="Renard M."/>
            <person name="Aury J.M."/>
            <person name="Adams K.L."/>
            <person name="Batley J."/>
            <person name="Snowdon R.J."/>
            <person name="Tost J."/>
            <person name="Edwards D."/>
            <person name="Zhou Y."/>
            <person name="Hua W."/>
            <person name="Sharpe A.G."/>
            <person name="Paterson A.H."/>
            <person name="Guan C."/>
            <person name="Wincker P."/>
        </authorList>
    </citation>
    <scope>NUCLEOTIDE SEQUENCE [LARGE SCALE GENOMIC DNA]</scope>
    <source>
        <strain evidence="2">cv. Darmor-bzh</strain>
    </source>
</reference>
<gene>
    <name evidence="1" type="primary">BnaCnng63020D</name>
    <name evidence="1" type="ORF">GSBRNA2T00086623001</name>
</gene>
<protein>
    <submittedName>
        <fullName evidence="1">BnaCnng63020D protein</fullName>
    </submittedName>
</protein>
<dbReference type="Gramene" id="CDY69329">
    <property type="protein sequence ID" value="CDY69329"/>
    <property type="gene ID" value="GSBRNA2T00086623001"/>
</dbReference>
<dbReference type="Proteomes" id="UP000028999">
    <property type="component" value="Unassembled WGS sequence"/>
</dbReference>